<dbReference type="EMBL" id="DF974077">
    <property type="protein sequence ID" value="GAU44839.1"/>
    <property type="molecule type" value="Genomic_DNA"/>
</dbReference>
<protein>
    <submittedName>
        <fullName evidence="1">Uncharacterized protein</fullName>
    </submittedName>
</protein>
<dbReference type="Proteomes" id="UP000242715">
    <property type="component" value="Unassembled WGS sequence"/>
</dbReference>
<gene>
    <name evidence="1" type="ORF">TSUD_280400</name>
</gene>
<sequence>MAYLVKSVGYFAHWKVNSNDLYENELEHTSETFKIAMWKWRVMISRVGDANNITLYPMEYYYKIAGGLNHPIASFQIRVLDSIGKHGQILAMSGELIT</sequence>
<dbReference type="OrthoDB" id="10508830at2759"/>
<evidence type="ECO:0000313" key="1">
    <source>
        <dbReference type="EMBL" id="GAU44839.1"/>
    </source>
</evidence>
<dbReference type="AlphaFoldDB" id="A0A2Z6PH32"/>
<keyword evidence="2" id="KW-1185">Reference proteome</keyword>
<evidence type="ECO:0000313" key="2">
    <source>
        <dbReference type="Proteomes" id="UP000242715"/>
    </source>
</evidence>
<accession>A0A2Z6PH32</accession>
<organism evidence="1 2">
    <name type="scientific">Trifolium subterraneum</name>
    <name type="common">Subterranean clover</name>
    <dbReference type="NCBI Taxonomy" id="3900"/>
    <lineage>
        <taxon>Eukaryota</taxon>
        <taxon>Viridiplantae</taxon>
        <taxon>Streptophyta</taxon>
        <taxon>Embryophyta</taxon>
        <taxon>Tracheophyta</taxon>
        <taxon>Spermatophyta</taxon>
        <taxon>Magnoliopsida</taxon>
        <taxon>eudicotyledons</taxon>
        <taxon>Gunneridae</taxon>
        <taxon>Pentapetalae</taxon>
        <taxon>rosids</taxon>
        <taxon>fabids</taxon>
        <taxon>Fabales</taxon>
        <taxon>Fabaceae</taxon>
        <taxon>Papilionoideae</taxon>
        <taxon>50 kb inversion clade</taxon>
        <taxon>NPAAA clade</taxon>
        <taxon>Hologalegina</taxon>
        <taxon>IRL clade</taxon>
        <taxon>Trifolieae</taxon>
        <taxon>Trifolium</taxon>
    </lineage>
</organism>
<proteinExistence type="predicted"/>
<reference evidence="2" key="1">
    <citation type="journal article" date="2017" name="Front. Plant Sci.">
        <title>Climate Clever Clovers: New Paradigm to Reduce the Environmental Footprint of Ruminants by Breeding Low Methanogenic Forages Utilizing Haplotype Variation.</title>
        <authorList>
            <person name="Kaur P."/>
            <person name="Appels R."/>
            <person name="Bayer P.E."/>
            <person name="Keeble-Gagnere G."/>
            <person name="Wang J."/>
            <person name="Hirakawa H."/>
            <person name="Shirasawa K."/>
            <person name="Vercoe P."/>
            <person name="Stefanova K."/>
            <person name="Durmic Z."/>
            <person name="Nichols P."/>
            <person name="Revell C."/>
            <person name="Isobe S.N."/>
            <person name="Edwards D."/>
            <person name="Erskine W."/>
        </authorList>
    </citation>
    <scope>NUCLEOTIDE SEQUENCE [LARGE SCALE GENOMIC DNA]</scope>
    <source>
        <strain evidence="2">cv. Daliak</strain>
    </source>
</reference>
<name>A0A2Z6PH32_TRISU</name>